<name>A0A4P9VE62_9GAMM</name>
<dbReference type="Gene3D" id="1.10.1760.20">
    <property type="match status" value="1"/>
</dbReference>
<keyword evidence="1" id="KW-0472">Membrane</keyword>
<dbReference type="EMBL" id="NDXW01000010">
    <property type="protein sequence ID" value="RDH41333.1"/>
    <property type="molecule type" value="Genomic_DNA"/>
</dbReference>
<dbReference type="AlphaFoldDB" id="A0A4P9VE62"/>
<reference evidence="3 4" key="1">
    <citation type="submission" date="2017-04" db="EMBL/GenBank/DDBJ databases">
        <title>Draft genome sequence of Zooshikella ganghwensis VG4 isolated from Red Sea sediments.</title>
        <authorList>
            <person name="Rehman Z."/>
            <person name="Alam I."/>
            <person name="Kamau A."/>
            <person name="Bajic V."/>
            <person name="Leiknes T."/>
        </authorList>
    </citation>
    <scope>NUCLEOTIDE SEQUENCE [LARGE SCALE GENOMIC DNA]</scope>
    <source>
        <strain evidence="3 4">VG4</strain>
    </source>
</reference>
<keyword evidence="1" id="KW-1133">Transmembrane helix</keyword>
<evidence type="ECO:0000313" key="4">
    <source>
        <dbReference type="Proteomes" id="UP000257039"/>
    </source>
</evidence>
<evidence type="ECO:0000256" key="2">
    <source>
        <dbReference type="SAM" id="SignalP"/>
    </source>
</evidence>
<proteinExistence type="predicted"/>
<evidence type="ECO:0000256" key="1">
    <source>
        <dbReference type="SAM" id="Phobius"/>
    </source>
</evidence>
<dbReference type="Proteomes" id="UP000257039">
    <property type="component" value="Unassembled WGS sequence"/>
</dbReference>
<feature type="chain" id="PRO_5020535406" description="Conjugal transfer protein TrbC" evidence="2">
    <location>
        <begin position="23"/>
        <end position="109"/>
    </location>
</feature>
<evidence type="ECO:0000313" key="3">
    <source>
        <dbReference type="EMBL" id="RDH41333.1"/>
    </source>
</evidence>
<keyword evidence="1" id="KW-0812">Transmembrane</keyword>
<feature type="transmembrane region" description="Helical" evidence="1">
    <location>
        <begin position="84"/>
        <end position="105"/>
    </location>
</feature>
<feature type="signal peptide" evidence="2">
    <location>
        <begin position="1"/>
        <end position="22"/>
    </location>
</feature>
<comment type="caution">
    <text evidence="3">The sequence shown here is derived from an EMBL/GenBank/DDBJ whole genome shotgun (WGS) entry which is preliminary data.</text>
</comment>
<dbReference type="RefSeq" id="WP_094789960.1">
    <property type="nucleotide sequence ID" value="NZ_NDXW01000010.1"/>
</dbReference>
<evidence type="ECO:0008006" key="5">
    <source>
        <dbReference type="Google" id="ProtNLM"/>
    </source>
</evidence>
<organism evidence="3 4">
    <name type="scientific">Zooshikella ganghwensis</name>
    <dbReference type="NCBI Taxonomy" id="202772"/>
    <lineage>
        <taxon>Bacteria</taxon>
        <taxon>Pseudomonadati</taxon>
        <taxon>Pseudomonadota</taxon>
        <taxon>Gammaproteobacteria</taxon>
        <taxon>Oceanospirillales</taxon>
        <taxon>Zooshikellaceae</taxon>
        <taxon>Zooshikella</taxon>
    </lineage>
</organism>
<accession>A0A4P9VE62</accession>
<feature type="transmembrane region" description="Helical" evidence="1">
    <location>
        <begin position="49"/>
        <end position="72"/>
    </location>
</feature>
<keyword evidence="2" id="KW-0732">Signal</keyword>
<gene>
    <name evidence="3" type="ORF">B9G39_29120</name>
</gene>
<keyword evidence="4" id="KW-1185">Reference proteome</keyword>
<sequence length="109" mass="11621">MNNMVKYYTAFYVLLYSSWASAAYSLNAPTTGLFAGVNSFFQDLVNNMTGPWAVGFTIVSAGVGLMIWAFAAQQGKAIQTLARAVIAGIVFLNISAYVVAIQNYAGSST</sequence>
<protein>
    <recommendedName>
        <fullName evidence="5">Conjugal transfer protein TrbC</fullName>
    </recommendedName>
</protein>